<dbReference type="SUPFAM" id="SSF82615">
    <property type="entry name" value="Polo-box domain"/>
    <property type="match status" value="2"/>
</dbReference>
<feature type="binding site" evidence="7">
    <location>
        <position position="52"/>
    </location>
    <ligand>
        <name>ATP</name>
        <dbReference type="ChEBI" id="CHEBI:30616"/>
    </ligand>
</feature>
<evidence type="ECO:0000256" key="3">
    <source>
        <dbReference type="ARBA" id="ARBA00022737"/>
    </source>
</evidence>
<protein>
    <recommendedName>
        <fullName evidence="8">Serine/threonine-protein kinase PLK</fullName>
        <ecNumber evidence="8">2.7.11.21</ecNumber>
    </recommendedName>
    <alternativeName>
        <fullName evidence="8">Polo-like kinase</fullName>
    </alternativeName>
</protein>
<evidence type="ECO:0000256" key="1">
    <source>
        <dbReference type="ARBA" id="ARBA00022527"/>
    </source>
</evidence>
<dbReference type="Pfam" id="PF00069">
    <property type="entry name" value="Pkinase"/>
    <property type="match status" value="1"/>
</dbReference>
<dbReference type="InParanoid" id="A2ESM2"/>
<keyword evidence="5 8" id="KW-0418">Kinase</keyword>
<dbReference type="PROSITE" id="PS50078">
    <property type="entry name" value="POLO_BOX"/>
    <property type="match status" value="2"/>
</dbReference>
<dbReference type="InterPro" id="IPR000719">
    <property type="entry name" value="Prot_kinase_dom"/>
</dbReference>
<dbReference type="InterPro" id="IPR011009">
    <property type="entry name" value="Kinase-like_dom_sf"/>
</dbReference>
<evidence type="ECO:0000256" key="4">
    <source>
        <dbReference type="ARBA" id="ARBA00022741"/>
    </source>
</evidence>
<feature type="domain" description="POLO box" evidence="10">
    <location>
        <begin position="426"/>
        <end position="507"/>
    </location>
</feature>
<dbReference type="KEGG" id="tva:4762188"/>
<dbReference type="CDD" id="cd13118">
    <property type="entry name" value="POLO_box_1"/>
    <property type="match status" value="1"/>
</dbReference>
<evidence type="ECO:0000259" key="9">
    <source>
        <dbReference type="PROSITE" id="PS50011"/>
    </source>
</evidence>
<evidence type="ECO:0000259" key="10">
    <source>
        <dbReference type="PROSITE" id="PS50078"/>
    </source>
</evidence>
<dbReference type="InterPro" id="IPR008271">
    <property type="entry name" value="Ser/Thr_kinase_AS"/>
</dbReference>
<dbReference type="InterPro" id="IPR000959">
    <property type="entry name" value="POLO_box_dom"/>
</dbReference>
<dbReference type="SMR" id="A2ESM2"/>
<comment type="similarity">
    <text evidence="8">Belongs to the protein kinase superfamily. Ser/Thr protein kinase family. CDC5/Polo subfamily.</text>
</comment>
<dbReference type="VEuPathDB" id="TrichDB:TVAGG3_0220650"/>
<dbReference type="SUPFAM" id="SSF56112">
    <property type="entry name" value="Protein kinase-like (PK-like)"/>
    <property type="match status" value="1"/>
</dbReference>
<comment type="catalytic activity">
    <reaction evidence="8">
        <text>L-threonyl-[protein] + ATP = O-phospho-L-threonyl-[protein] + ADP + H(+)</text>
        <dbReference type="Rhea" id="RHEA:46608"/>
        <dbReference type="Rhea" id="RHEA-COMP:11060"/>
        <dbReference type="Rhea" id="RHEA-COMP:11605"/>
        <dbReference type="ChEBI" id="CHEBI:15378"/>
        <dbReference type="ChEBI" id="CHEBI:30013"/>
        <dbReference type="ChEBI" id="CHEBI:30616"/>
        <dbReference type="ChEBI" id="CHEBI:61977"/>
        <dbReference type="ChEBI" id="CHEBI:456216"/>
        <dbReference type="EC" id="2.7.11.21"/>
    </reaction>
</comment>
<dbReference type="FunFam" id="1.10.510.10:FF:000673">
    <property type="entry name" value="CAMK family protein kinase"/>
    <property type="match status" value="1"/>
</dbReference>
<dbReference type="PROSITE" id="PS00108">
    <property type="entry name" value="PROTEIN_KINASE_ST"/>
    <property type="match status" value="1"/>
</dbReference>
<dbReference type="Proteomes" id="UP000001542">
    <property type="component" value="Unassembled WGS sequence"/>
</dbReference>
<organism evidence="11 12">
    <name type="scientific">Trichomonas vaginalis (strain ATCC PRA-98 / G3)</name>
    <dbReference type="NCBI Taxonomy" id="412133"/>
    <lineage>
        <taxon>Eukaryota</taxon>
        <taxon>Metamonada</taxon>
        <taxon>Parabasalia</taxon>
        <taxon>Trichomonadida</taxon>
        <taxon>Trichomonadidae</taxon>
        <taxon>Trichomonas</taxon>
    </lineage>
</organism>
<proteinExistence type="inferred from homology"/>
<dbReference type="AlphaFoldDB" id="A2ESM2"/>
<dbReference type="FunCoup" id="A2ESM2">
    <property type="interactions" value="411"/>
</dbReference>
<dbReference type="FunFam" id="3.30.200.20:FF:000042">
    <property type="entry name" value="Aurora kinase A"/>
    <property type="match status" value="1"/>
</dbReference>
<dbReference type="RefSeq" id="XP_001316554.1">
    <property type="nucleotide sequence ID" value="XM_001316519.1"/>
</dbReference>
<dbReference type="CDD" id="cd13117">
    <property type="entry name" value="POLO_box_2"/>
    <property type="match status" value="1"/>
</dbReference>
<dbReference type="GO" id="GO:0005634">
    <property type="term" value="C:nucleus"/>
    <property type="evidence" value="ECO:0000318"/>
    <property type="project" value="GO_Central"/>
</dbReference>
<dbReference type="Gene3D" id="3.30.1120.30">
    <property type="entry name" value="POLO box domain"/>
    <property type="match status" value="2"/>
</dbReference>
<evidence type="ECO:0000256" key="8">
    <source>
        <dbReference type="RuleBase" id="RU361162"/>
    </source>
</evidence>
<dbReference type="Gene3D" id="3.30.200.20">
    <property type="entry name" value="Phosphorylase Kinase, domain 1"/>
    <property type="match status" value="1"/>
</dbReference>
<name>A2ESM2_TRIV3</name>
<dbReference type="OMA" id="RADQFEN"/>
<dbReference type="InterPro" id="IPR017441">
    <property type="entry name" value="Protein_kinase_ATP_BS"/>
</dbReference>
<reference evidence="11" key="2">
    <citation type="journal article" date="2007" name="Science">
        <title>Draft genome sequence of the sexually transmitted pathogen Trichomonas vaginalis.</title>
        <authorList>
            <person name="Carlton J.M."/>
            <person name="Hirt R.P."/>
            <person name="Silva J.C."/>
            <person name="Delcher A.L."/>
            <person name="Schatz M."/>
            <person name="Zhao Q."/>
            <person name="Wortman J.R."/>
            <person name="Bidwell S.L."/>
            <person name="Alsmark U.C.M."/>
            <person name="Besteiro S."/>
            <person name="Sicheritz-Ponten T."/>
            <person name="Noel C.J."/>
            <person name="Dacks J.B."/>
            <person name="Foster P.G."/>
            <person name="Simillion C."/>
            <person name="Van de Peer Y."/>
            <person name="Miranda-Saavedra D."/>
            <person name="Barton G.J."/>
            <person name="Westrop G.D."/>
            <person name="Mueller S."/>
            <person name="Dessi D."/>
            <person name="Fiori P.L."/>
            <person name="Ren Q."/>
            <person name="Paulsen I."/>
            <person name="Zhang H."/>
            <person name="Bastida-Corcuera F.D."/>
            <person name="Simoes-Barbosa A."/>
            <person name="Brown M.T."/>
            <person name="Hayes R.D."/>
            <person name="Mukherjee M."/>
            <person name="Okumura C.Y."/>
            <person name="Schneider R."/>
            <person name="Smith A.J."/>
            <person name="Vanacova S."/>
            <person name="Villalvazo M."/>
            <person name="Haas B.J."/>
            <person name="Pertea M."/>
            <person name="Feldblyum T.V."/>
            <person name="Utterback T.R."/>
            <person name="Shu C.L."/>
            <person name="Osoegawa K."/>
            <person name="de Jong P.J."/>
            <person name="Hrdy I."/>
            <person name="Horvathova L."/>
            <person name="Zubacova Z."/>
            <person name="Dolezal P."/>
            <person name="Malik S.B."/>
            <person name="Logsdon J.M. Jr."/>
            <person name="Henze K."/>
            <person name="Gupta A."/>
            <person name="Wang C.C."/>
            <person name="Dunne R.L."/>
            <person name="Upcroft J.A."/>
            <person name="Upcroft P."/>
            <person name="White O."/>
            <person name="Salzberg S.L."/>
            <person name="Tang P."/>
            <person name="Chiu C.-H."/>
            <person name="Lee Y.-S."/>
            <person name="Embley T.M."/>
            <person name="Coombs G.H."/>
            <person name="Mottram J.C."/>
            <person name="Tachezy J."/>
            <person name="Fraser-Liggett C.M."/>
            <person name="Johnson P.J."/>
        </authorList>
    </citation>
    <scope>NUCLEOTIDE SEQUENCE [LARGE SCALE GENOMIC DNA]</scope>
    <source>
        <strain evidence="11">G3</strain>
    </source>
</reference>
<dbReference type="InterPro" id="IPR033701">
    <property type="entry name" value="POLO_box_1"/>
</dbReference>
<feature type="domain" description="Protein kinase" evidence="9">
    <location>
        <begin position="23"/>
        <end position="279"/>
    </location>
</feature>
<dbReference type="EMBL" id="DS113478">
    <property type="protein sequence ID" value="EAY04331.1"/>
    <property type="molecule type" value="Genomic_DNA"/>
</dbReference>
<dbReference type="Pfam" id="PF00659">
    <property type="entry name" value="POLO_box"/>
    <property type="match status" value="2"/>
</dbReference>
<feature type="domain" description="POLO box" evidence="10">
    <location>
        <begin position="328"/>
        <end position="412"/>
    </location>
</feature>
<dbReference type="InterPro" id="IPR033695">
    <property type="entry name" value="POLO_box_2"/>
</dbReference>
<evidence type="ECO:0000313" key="11">
    <source>
        <dbReference type="EMBL" id="EAY04331.1"/>
    </source>
</evidence>
<reference evidence="11" key="1">
    <citation type="submission" date="2006-10" db="EMBL/GenBank/DDBJ databases">
        <authorList>
            <person name="Amadeo P."/>
            <person name="Zhao Q."/>
            <person name="Wortman J."/>
            <person name="Fraser-Liggett C."/>
            <person name="Carlton J."/>
        </authorList>
    </citation>
    <scope>NUCLEOTIDE SEQUENCE</scope>
    <source>
        <strain evidence="11">G3</strain>
    </source>
</reference>
<evidence type="ECO:0000256" key="6">
    <source>
        <dbReference type="ARBA" id="ARBA00022840"/>
    </source>
</evidence>
<dbReference type="FunFam" id="3.30.1120.30:FF:000008">
    <property type="entry name" value="Serine/threonine-protein kinase PLK"/>
    <property type="match status" value="1"/>
</dbReference>
<accession>A2ESM2</accession>
<keyword evidence="2 8" id="KW-0808">Transferase</keyword>
<dbReference type="EC" id="2.7.11.21" evidence="8"/>
<dbReference type="VEuPathDB" id="TrichDB:TVAG_069810"/>
<keyword evidence="1 8" id="KW-0723">Serine/threonine-protein kinase</keyword>
<dbReference type="GO" id="GO:0005524">
    <property type="term" value="F:ATP binding"/>
    <property type="evidence" value="ECO:0007669"/>
    <property type="project" value="UniProtKB-UniRule"/>
</dbReference>
<gene>
    <name evidence="11" type="ORF">TVAG_069810</name>
</gene>
<dbReference type="PANTHER" id="PTHR24345:SF0">
    <property type="entry name" value="CELL CYCLE SERINE_THREONINE-PROTEIN KINASE CDC5_MSD2"/>
    <property type="match status" value="1"/>
</dbReference>
<evidence type="ECO:0000256" key="5">
    <source>
        <dbReference type="ARBA" id="ARBA00022777"/>
    </source>
</evidence>
<dbReference type="eggNOG" id="KOG0575">
    <property type="taxonomic scope" value="Eukaryota"/>
</dbReference>
<dbReference type="OrthoDB" id="408964at2759"/>
<dbReference type="InterPro" id="IPR036947">
    <property type="entry name" value="POLO_box_dom_sf"/>
</dbReference>
<keyword evidence="12" id="KW-1185">Reference proteome</keyword>
<evidence type="ECO:0000256" key="7">
    <source>
        <dbReference type="PROSITE-ProRule" id="PRU10141"/>
    </source>
</evidence>
<dbReference type="Gene3D" id="1.10.510.10">
    <property type="entry name" value="Transferase(Phosphotransferase) domain 1"/>
    <property type="match status" value="1"/>
</dbReference>
<dbReference type="STRING" id="5722.A2ESM2"/>
<dbReference type="PANTHER" id="PTHR24345">
    <property type="entry name" value="SERINE/THREONINE-PROTEIN KINASE PLK"/>
    <property type="match status" value="1"/>
</dbReference>
<keyword evidence="6 7" id="KW-0067">ATP-binding</keyword>
<evidence type="ECO:0000256" key="2">
    <source>
        <dbReference type="ARBA" id="ARBA00022679"/>
    </source>
</evidence>
<dbReference type="PROSITE" id="PS00107">
    <property type="entry name" value="PROTEIN_KINASE_ATP"/>
    <property type="match status" value="1"/>
</dbReference>
<sequence length="508" mass="58328">MSKSKVVCPQTLVNIVDGVTHIYTRHEELGHGGFATVFRVTDQANGEDYAMKVVPKARVSKPKSLEKMKSEIKIQSSLNHVNVVKAYGSFEDEINYYIIIELCPGHSIRDIIKKEGFLKEDVVVQYTRDVLEGLSYLHDNRIIHRDLKIENFLFGSDGKIKIADFGLSAQLDYDNEKKFTVCGTPNYISPELLTQAFKGHSYEVDIWAIGVCVFAMLYGTPPFETAKTKETYEQIKHCQYKFPCYPIVSDEAKDFIQSTLKLDPKERPNCQELLAHPFITGEKLLVKKEEKPMPRPEIVKEENIDINARIPKSPAASPSPYSTMPNQFVSRFCDHSAKYGLGYLLIDGSVGACFNDLSRMIMDPYQEFIQYWPDYSTEIPEVLSINDPKQAKKTTILQKFSDSLRKSSTMFTLPEEKYDRTKPMHHVKYWIRNDDATLFRLDNRNVQVNFTDRTKVALFWNIKKLMIVHSIKESGRLVNLHDLNDGSHSEEKKRFAVVKHLLTELSSQ</sequence>
<dbReference type="PROSITE" id="PS50011">
    <property type="entry name" value="PROTEIN_KINASE_DOM"/>
    <property type="match status" value="1"/>
</dbReference>
<dbReference type="SMART" id="SM00220">
    <property type="entry name" value="S_TKc"/>
    <property type="match status" value="1"/>
</dbReference>
<keyword evidence="3" id="KW-0677">Repeat</keyword>
<dbReference type="GO" id="GO:0004674">
    <property type="term" value="F:protein serine/threonine kinase activity"/>
    <property type="evidence" value="ECO:0007669"/>
    <property type="project" value="UniProtKB-KW"/>
</dbReference>
<keyword evidence="4 7" id="KW-0547">Nucleotide-binding</keyword>
<evidence type="ECO:0000313" key="12">
    <source>
        <dbReference type="Proteomes" id="UP000001542"/>
    </source>
</evidence>